<dbReference type="Pfam" id="PF13167">
    <property type="entry name" value="GTP-bdg_N"/>
    <property type="match status" value="1"/>
</dbReference>
<keyword evidence="4 5" id="KW-0342">GTP-binding</keyword>
<keyword evidence="8" id="KW-1185">Reference proteome</keyword>
<dbReference type="HAMAP" id="MF_00900">
    <property type="entry name" value="GTPase_HflX"/>
    <property type="match status" value="1"/>
</dbReference>
<dbReference type="PANTHER" id="PTHR10229:SF4">
    <property type="entry name" value="GTPASE HFLX"/>
    <property type="match status" value="1"/>
</dbReference>
<evidence type="ECO:0000256" key="1">
    <source>
        <dbReference type="ARBA" id="ARBA00022723"/>
    </source>
</evidence>
<keyword evidence="2 5" id="KW-0547">Nucleotide-binding</keyword>
<dbReference type="PRINTS" id="PR00326">
    <property type="entry name" value="GTP1OBG"/>
</dbReference>
<keyword evidence="3" id="KW-0460">Magnesium</keyword>
<dbReference type="NCBIfam" id="TIGR03156">
    <property type="entry name" value="GTP_HflX"/>
    <property type="match status" value="1"/>
</dbReference>
<dbReference type="EMBL" id="CP097116">
    <property type="protein sequence ID" value="USS85685.1"/>
    <property type="molecule type" value="Genomic_DNA"/>
</dbReference>
<evidence type="ECO:0000313" key="7">
    <source>
        <dbReference type="EMBL" id="USS85685.1"/>
    </source>
</evidence>
<dbReference type="InterPro" id="IPR032305">
    <property type="entry name" value="GTP-bd_M"/>
</dbReference>
<evidence type="ECO:0000256" key="5">
    <source>
        <dbReference type="HAMAP-Rule" id="MF_00900"/>
    </source>
</evidence>
<evidence type="ECO:0000256" key="3">
    <source>
        <dbReference type="ARBA" id="ARBA00022842"/>
    </source>
</evidence>
<feature type="domain" description="Hflx-type G" evidence="6">
    <location>
        <begin position="196"/>
        <end position="364"/>
    </location>
</feature>
<dbReference type="PIRSF" id="PIRSF006809">
    <property type="entry name" value="GTP-binding_hflX_prd"/>
    <property type="match status" value="1"/>
</dbReference>
<dbReference type="Gene3D" id="3.40.50.11060">
    <property type="entry name" value="GTPase HflX, N-terminal domain"/>
    <property type="match status" value="1"/>
</dbReference>
<evidence type="ECO:0000313" key="8">
    <source>
        <dbReference type="Proteomes" id="UP001056707"/>
    </source>
</evidence>
<keyword evidence="5" id="KW-0963">Cytoplasm</keyword>
<dbReference type="Pfam" id="PF16360">
    <property type="entry name" value="GTP-bdg_M"/>
    <property type="match status" value="1"/>
</dbReference>
<dbReference type="InterPro" id="IPR042108">
    <property type="entry name" value="GTPase_HflX_N_sf"/>
</dbReference>
<dbReference type="RefSeq" id="WP_252750580.1">
    <property type="nucleotide sequence ID" value="NZ_CP097116.1"/>
</dbReference>
<dbReference type="Pfam" id="PF01926">
    <property type="entry name" value="MMR_HSR1"/>
    <property type="match status" value="1"/>
</dbReference>
<reference evidence="7" key="1">
    <citation type="submission" date="2022-05" db="EMBL/GenBank/DDBJ databases">
        <authorList>
            <person name="Oliphant S.A."/>
            <person name="Watson-Haigh N.S."/>
            <person name="Sumby K.M."/>
            <person name="Gardner J.M."/>
            <person name="Jiranek V."/>
        </authorList>
    </citation>
    <scope>NUCLEOTIDE SEQUENCE</scope>
    <source>
        <strain evidence="7">KI16_H9</strain>
    </source>
</reference>
<evidence type="ECO:0000256" key="2">
    <source>
        <dbReference type="ARBA" id="ARBA00022741"/>
    </source>
</evidence>
<proteinExistence type="inferred from homology"/>
<dbReference type="SUPFAM" id="SSF52540">
    <property type="entry name" value="P-loop containing nucleoside triphosphate hydrolases"/>
    <property type="match status" value="1"/>
</dbReference>
<keyword evidence="1" id="KW-0479">Metal-binding</keyword>
<comment type="function">
    <text evidence="5">GTPase that associates with the 50S ribosomal subunit and may have a role during protein synthesis or ribosome biogenesis.</text>
</comment>
<organism evidence="7 8">
    <name type="scientific">Fructilactobacillus myrtifloralis</name>
    <dbReference type="NCBI Taxonomy" id="2940301"/>
    <lineage>
        <taxon>Bacteria</taxon>
        <taxon>Bacillati</taxon>
        <taxon>Bacillota</taxon>
        <taxon>Bacilli</taxon>
        <taxon>Lactobacillales</taxon>
        <taxon>Lactobacillaceae</taxon>
        <taxon>Fructilactobacillus</taxon>
    </lineage>
</organism>
<comment type="subunit">
    <text evidence="5">Monomer. Associates with the 50S ribosomal subunit.</text>
</comment>
<accession>A0ABY5BQ51</accession>
<evidence type="ECO:0000259" key="6">
    <source>
        <dbReference type="PROSITE" id="PS51705"/>
    </source>
</evidence>
<evidence type="ECO:0000256" key="4">
    <source>
        <dbReference type="ARBA" id="ARBA00023134"/>
    </source>
</evidence>
<sequence length="417" mass="45951">MEPTPVITIGLNVNHPHFDYSMEELQQLVVANHMTSVATLTQKLDHPDAGTYFGKGKLTELTDLVNGTGATTIVANDELSPSQIRNIETATSATVIDRTGLILEIFANRARTKEAKLQVQLAKLRYQLPRLRTSASQRLDQQAAGGGLANRGAGETQLELNRRTIEHQITHVRHELKDLQRAYTTQSKRRKENQVKTVALVGYTNAGKSTIMNQLVSRFGTNEEKQVFVKNMLFATLDTSVRNLELPGNKQVLASDTVGFVSDLPHQLVEAFKATLAEAADADLLIQVVDYSDPNQELMMETTTNTLKAIGVPDLPMITVFNKADRTGSRFPERTGANLIMSAQDPASIDELVAMISEQLFADYVQKTYLIPFTAGDLVADLNQNFDVQATAYEASGTKLTVALPATVAIRYQQYEI</sequence>
<gene>
    <name evidence="5 7" type="primary">hflX</name>
    <name evidence="7" type="ORF">M3M35_03375</name>
</gene>
<dbReference type="PANTHER" id="PTHR10229">
    <property type="entry name" value="GTP-BINDING PROTEIN HFLX"/>
    <property type="match status" value="1"/>
</dbReference>
<dbReference type="InterPro" id="IPR016496">
    <property type="entry name" value="GTPase_HflX"/>
</dbReference>
<dbReference type="InterPro" id="IPR027417">
    <property type="entry name" value="P-loop_NTPase"/>
</dbReference>
<dbReference type="Gene3D" id="3.40.50.300">
    <property type="entry name" value="P-loop containing nucleotide triphosphate hydrolases"/>
    <property type="match status" value="1"/>
</dbReference>
<comment type="similarity">
    <text evidence="5">Belongs to the TRAFAC class OBG-HflX-like GTPase superfamily. HflX GTPase family.</text>
</comment>
<protein>
    <recommendedName>
        <fullName evidence="5">GTPase HflX</fullName>
    </recommendedName>
    <alternativeName>
        <fullName evidence="5">GTP-binding protein HflX</fullName>
    </alternativeName>
</protein>
<dbReference type="Gene3D" id="6.10.250.2860">
    <property type="match status" value="1"/>
</dbReference>
<comment type="subcellular location">
    <subcellularLocation>
        <location evidence="5">Cytoplasm</location>
    </subcellularLocation>
    <text evidence="5">May associate with membranes.</text>
</comment>
<dbReference type="CDD" id="cd01878">
    <property type="entry name" value="HflX"/>
    <property type="match status" value="1"/>
</dbReference>
<dbReference type="InterPro" id="IPR006073">
    <property type="entry name" value="GTP-bd"/>
</dbReference>
<dbReference type="PROSITE" id="PS51705">
    <property type="entry name" value="G_HFLX"/>
    <property type="match status" value="1"/>
</dbReference>
<dbReference type="InterPro" id="IPR030394">
    <property type="entry name" value="G_HFLX_dom"/>
</dbReference>
<dbReference type="Proteomes" id="UP001056707">
    <property type="component" value="Chromosome"/>
</dbReference>
<dbReference type="InterPro" id="IPR025121">
    <property type="entry name" value="GTPase_HflX_N"/>
</dbReference>
<name>A0ABY5BQ51_9LACO</name>